<reference evidence="2 3" key="1">
    <citation type="submission" date="2020-08" db="EMBL/GenBank/DDBJ databases">
        <title>Sequencing the genomes of 1000 actinobacteria strains.</title>
        <authorList>
            <person name="Klenk H.-P."/>
        </authorList>
    </citation>
    <scope>NUCLEOTIDE SEQUENCE [LARGE SCALE GENOMIC DNA]</scope>
    <source>
        <strain evidence="2 3">DSM 103125</strain>
    </source>
</reference>
<gene>
    <name evidence="2" type="ORF">HNR20_005177</name>
</gene>
<keyword evidence="3" id="KW-1185">Reference proteome</keyword>
<dbReference type="InterPro" id="IPR025150">
    <property type="entry name" value="GH123_cat"/>
</dbReference>
<protein>
    <recommendedName>
        <fullName evidence="1">Glycoside hydrolase 123 catalytic domain-containing protein</fullName>
    </recommendedName>
</protein>
<dbReference type="RefSeq" id="WP_184184986.1">
    <property type="nucleotide sequence ID" value="NZ_BMNF01000004.1"/>
</dbReference>
<evidence type="ECO:0000313" key="3">
    <source>
        <dbReference type="Proteomes" id="UP000586947"/>
    </source>
</evidence>
<proteinExistence type="predicted"/>
<name>A0A840VTZ3_9ACTN</name>
<dbReference type="Proteomes" id="UP000586947">
    <property type="component" value="Unassembled WGS sequence"/>
</dbReference>
<organism evidence="2 3">
    <name type="scientific">Micromonospora parathelypteridis</name>
    <dbReference type="NCBI Taxonomy" id="1839617"/>
    <lineage>
        <taxon>Bacteria</taxon>
        <taxon>Bacillati</taxon>
        <taxon>Actinomycetota</taxon>
        <taxon>Actinomycetes</taxon>
        <taxon>Micromonosporales</taxon>
        <taxon>Micromonosporaceae</taxon>
        <taxon>Micromonospora</taxon>
    </lineage>
</organism>
<dbReference type="AlphaFoldDB" id="A0A840VTZ3"/>
<dbReference type="EMBL" id="JACHDP010000001">
    <property type="protein sequence ID" value="MBB5480672.1"/>
    <property type="molecule type" value="Genomic_DNA"/>
</dbReference>
<feature type="domain" description="Glycoside hydrolase 123 catalytic" evidence="1">
    <location>
        <begin position="17"/>
        <end position="147"/>
    </location>
</feature>
<accession>A0A840VTZ3</accession>
<dbReference type="Pfam" id="PF13320">
    <property type="entry name" value="GH123_cat"/>
    <property type="match status" value="1"/>
</dbReference>
<sequence>MVLRLRQLGPSGRGGDRAGVGPYIHAFGLLMFRGYQHVVYTDTRTGQRVDQEVSLGGAEWNDAWSAFLVAFEDHVWDRGWLDRTYLAFDERPASEMQVAVDLVREVAPVFVDQIAIAESPSADAFAQDLSLNYSDVDDWSQEMIDRRRRWVGSVRRGCWRVWWVG</sequence>
<evidence type="ECO:0000259" key="1">
    <source>
        <dbReference type="Pfam" id="PF13320"/>
    </source>
</evidence>
<evidence type="ECO:0000313" key="2">
    <source>
        <dbReference type="EMBL" id="MBB5480672.1"/>
    </source>
</evidence>
<comment type="caution">
    <text evidence="2">The sequence shown here is derived from an EMBL/GenBank/DDBJ whole genome shotgun (WGS) entry which is preliminary data.</text>
</comment>